<organism evidence="4 5">
    <name type="scientific">Triticum urartu</name>
    <name type="common">Red wild einkorn</name>
    <name type="synonym">Crithodium urartu</name>
    <dbReference type="NCBI Taxonomy" id="4572"/>
    <lineage>
        <taxon>Eukaryota</taxon>
        <taxon>Viridiplantae</taxon>
        <taxon>Streptophyta</taxon>
        <taxon>Embryophyta</taxon>
        <taxon>Tracheophyta</taxon>
        <taxon>Spermatophyta</taxon>
        <taxon>Magnoliopsida</taxon>
        <taxon>Liliopsida</taxon>
        <taxon>Poales</taxon>
        <taxon>Poaceae</taxon>
        <taxon>BOP clade</taxon>
        <taxon>Pooideae</taxon>
        <taxon>Triticodae</taxon>
        <taxon>Triticeae</taxon>
        <taxon>Triticinae</taxon>
        <taxon>Triticum</taxon>
    </lineage>
</organism>
<keyword evidence="2" id="KW-0732">Signal</keyword>
<proteinExistence type="inferred from homology"/>
<protein>
    <recommendedName>
        <fullName evidence="3">Meg domain-containing protein</fullName>
    </recommendedName>
</protein>
<dbReference type="Gramene" id="TuG1812G0700005631.01.T01">
    <property type="protein sequence ID" value="TuG1812G0700005631.01.T01"/>
    <property type="gene ID" value="TuG1812G0700005631.01"/>
</dbReference>
<evidence type="ECO:0000313" key="4">
    <source>
        <dbReference type="EnsemblPlants" id="TuG1812G0700005631.01.T01"/>
    </source>
</evidence>
<dbReference type="EnsemblPlants" id="TuG1812G0700005631.01.T01">
    <property type="protein sequence ID" value="TuG1812G0700005631.01.T01"/>
    <property type="gene ID" value="TuG1812G0700005631.01"/>
</dbReference>
<sequence length="86" mass="9794">MEKYTEHVRLLLPLSILLLVCFIVHVQCGRIEDIGNRKINIPYGLCGPRKQFGKCKDHCWCCLVSPTPGKNICYGTPEICDENCRV</sequence>
<evidence type="ECO:0000313" key="5">
    <source>
        <dbReference type="Proteomes" id="UP000015106"/>
    </source>
</evidence>
<evidence type="ECO:0000259" key="3">
    <source>
        <dbReference type="Pfam" id="PF24153"/>
    </source>
</evidence>
<reference evidence="4" key="3">
    <citation type="submission" date="2022-06" db="UniProtKB">
        <authorList>
            <consortium name="EnsemblPlants"/>
        </authorList>
    </citation>
    <scope>IDENTIFICATION</scope>
</reference>
<dbReference type="Proteomes" id="UP000015106">
    <property type="component" value="Chromosome 7"/>
</dbReference>
<comment type="similarity">
    <text evidence="1">Belongs to the MEG family.</text>
</comment>
<reference evidence="4" key="2">
    <citation type="submission" date="2018-03" db="EMBL/GenBank/DDBJ databases">
        <title>The Triticum urartu genome reveals the dynamic nature of wheat genome evolution.</title>
        <authorList>
            <person name="Ling H."/>
            <person name="Ma B."/>
            <person name="Shi X."/>
            <person name="Liu H."/>
            <person name="Dong L."/>
            <person name="Sun H."/>
            <person name="Cao Y."/>
            <person name="Gao Q."/>
            <person name="Zheng S."/>
            <person name="Li Y."/>
            <person name="Yu Y."/>
            <person name="Du H."/>
            <person name="Qi M."/>
            <person name="Li Y."/>
            <person name="Yu H."/>
            <person name="Cui Y."/>
            <person name="Wang N."/>
            <person name="Chen C."/>
            <person name="Wu H."/>
            <person name="Zhao Y."/>
            <person name="Zhang J."/>
            <person name="Li Y."/>
            <person name="Zhou W."/>
            <person name="Zhang B."/>
            <person name="Hu W."/>
            <person name="Eijk M."/>
            <person name="Tang J."/>
            <person name="Witsenboer H."/>
            <person name="Zhao S."/>
            <person name="Li Z."/>
            <person name="Zhang A."/>
            <person name="Wang D."/>
            <person name="Liang C."/>
        </authorList>
    </citation>
    <scope>NUCLEOTIDE SEQUENCE [LARGE SCALE GENOMIC DNA]</scope>
    <source>
        <strain evidence="4">cv. G1812</strain>
    </source>
</reference>
<name>A0A8R7R6H9_TRIUA</name>
<dbReference type="AlphaFoldDB" id="A0A8R7R6H9"/>
<reference evidence="5" key="1">
    <citation type="journal article" date="2013" name="Nature">
        <title>Draft genome of the wheat A-genome progenitor Triticum urartu.</title>
        <authorList>
            <person name="Ling H.Q."/>
            <person name="Zhao S."/>
            <person name="Liu D."/>
            <person name="Wang J."/>
            <person name="Sun H."/>
            <person name="Zhang C."/>
            <person name="Fan H."/>
            <person name="Li D."/>
            <person name="Dong L."/>
            <person name="Tao Y."/>
            <person name="Gao C."/>
            <person name="Wu H."/>
            <person name="Li Y."/>
            <person name="Cui Y."/>
            <person name="Guo X."/>
            <person name="Zheng S."/>
            <person name="Wang B."/>
            <person name="Yu K."/>
            <person name="Liang Q."/>
            <person name="Yang W."/>
            <person name="Lou X."/>
            <person name="Chen J."/>
            <person name="Feng M."/>
            <person name="Jian J."/>
            <person name="Zhang X."/>
            <person name="Luo G."/>
            <person name="Jiang Y."/>
            <person name="Liu J."/>
            <person name="Wang Z."/>
            <person name="Sha Y."/>
            <person name="Zhang B."/>
            <person name="Wu H."/>
            <person name="Tang D."/>
            <person name="Shen Q."/>
            <person name="Xue P."/>
            <person name="Zou S."/>
            <person name="Wang X."/>
            <person name="Liu X."/>
            <person name="Wang F."/>
            <person name="Yang Y."/>
            <person name="An X."/>
            <person name="Dong Z."/>
            <person name="Zhang K."/>
            <person name="Zhang X."/>
            <person name="Luo M.C."/>
            <person name="Dvorak J."/>
            <person name="Tong Y."/>
            <person name="Wang J."/>
            <person name="Yang H."/>
            <person name="Li Z."/>
            <person name="Wang D."/>
            <person name="Zhang A."/>
            <person name="Wang J."/>
        </authorList>
    </citation>
    <scope>NUCLEOTIDE SEQUENCE</scope>
    <source>
        <strain evidence="5">cv. G1812</strain>
    </source>
</reference>
<accession>A0A8R7R6H9</accession>
<keyword evidence="5" id="KW-1185">Reference proteome</keyword>
<evidence type="ECO:0000256" key="1">
    <source>
        <dbReference type="ARBA" id="ARBA00010149"/>
    </source>
</evidence>
<feature type="signal peptide" evidence="2">
    <location>
        <begin position="1"/>
        <end position="28"/>
    </location>
</feature>
<feature type="domain" description="Meg" evidence="3">
    <location>
        <begin position="1"/>
        <end position="84"/>
    </location>
</feature>
<dbReference type="InterPro" id="IPR056205">
    <property type="entry name" value="Meg"/>
</dbReference>
<evidence type="ECO:0000256" key="2">
    <source>
        <dbReference type="SAM" id="SignalP"/>
    </source>
</evidence>
<feature type="chain" id="PRO_5035782999" description="Meg domain-containing protein" evidence="2">
    <location>
        <begin position="29"/>
        <end position="86"/>
    </location>
</feature>
<dbReference type="Pfam" id="PF24153">
    <property type="entry name" value="Meg"/>
    <property type="match status" value="1"/>
</dbReference>